<evidence type="ECO:0000256" key="4">
    <source>
        <dbReference type="ARBA" id="ARBA00022801"/>
    </source>
</evidence>
<dbReference type="PATRIC" id="fig|292563.3.peg.1808"/>
<dbReference type="AlphaFoldDB" id="K9YLF1"/>
<protein>
    <recommendedName>
        <fullName evidence="3">phospholipase D</fullName>
        <ecNumber evidence="3">3.1.4.4</ecNumber>
    </recommendedName>
</protein>
<dbReference type="PROSITE" id="PS51257">
    <property type="entry name" value="PROKAR_LIPOPROTEIN"/>
    <property type="match status" value="1"/>
</dbReference>
<sequence>MKINNILIAILSCFLVLYGCQNEVSIPQVNNFLPLPQDPYIQVYFNHNPQAEYTEPYRPIIRQGDNLEEVLIEAINSAQNTIDIAIQDINLPDLARAIVSQYQAGKKVRIVIENNYNLSLNQLGADHGLAILKRNDIPLIDDTEDGSKGSGLMHHKFVVIDNQKVVTGSANFTLSGIHGDLENHNTRGNTNHLLVIDNTPLASIFEQEFNYMWGDGVGNQKDSLFGLQKPFRPAQTVRIGESQVTVQFSPTSRTRPWEESTNGLINKTLKQATESVDLALFVFSKQPLSNTLERRHLEGTQIRALIDPLFAYRYYSEALDLLGVELSNNCQFDDDNNPWSNPIDTVGIPRIERGDKLHHKFALIDNQIIITGSHNWSAAANYTNDETLLVINNSTIAEHFNQEFERLYDDAILGVTDRLERRIEEDERECEVN</sequence>
<dbReference type="Gene3D" id="3.30.870.10">
    <property type="entry name" value="Endonuclease Chain A"/>
    <property type="match status" value="2"/>
</dbReference>
<feature type="domain" description="PLD phosphodiesterase" evidence="7">
    <location>
        <begin position="353"/>
        <end position="380"/>
    </location>
</feature>
<dbReference type="STRING" id="292563.Cyast_1728"/>
<proteinExistence type="inferred from homology"/>
<dbReference type="KEGG" id="csn:Cyast_1728"/>
<evidence type="ECO:0000256" key="3">
    <source>
        <dbReference type="ARBA" id="ARBA00012027"/>
    </source>
</evidence>
<dbReference type="SMART" id="SM00155">
    <property type="entry name" value="PLDc"/>
    <property type="match status" value="2"/>
</dbReference>
<dbReference type="BioCyc" id="CSTA292563:G1353-1734-MONOMER"/>
<dbReference type="GO" id="GO:0006793">
    <property type="term" value="P:phosphorus metabolic process"/>
    <property type="evidence" value="ECO:0007669"/>
    <property type="project" value="UniProtKB-ARBA"/>
</dbReference>
<evidence type="ECO:0000256" key="2">
    <source>
        <dbReference type="ARBA" id="ARBA00008664"/>
    </source>
</evidence>
<dbReference type="EC" id="3.1.4.4" evidence="3"/>
<dbReference type="HOGENOM" id="CLU_038899_0_0_3"/>
<evidence type="ECO:0000313" key="9">
    <source>
        <dbReference type="Proteomes" id="UP000010483"/>
    </source>
</evidence>
<comment type="catalytic activity">
    <reaction evidence="1">
        <text>a 1,2-diacyl-sn-glycero-3-phosphocholine + H2O = a 1,2-diacyl-sn-glycero-3-phosphate + choline + H(+)</text>
        <dbReference type="Rhea" id="RHEA:14445"/>
        <dbReference type="ChEBI" id="CHEBI:15354"/>
        <dbReference type="ChEBI" id="CHEBI:15377"/>
        <dbReference type="ChEBI" id="CHEBI:15378"/>
        <dbReference type="ChEBI" id="CHEBI:57643"/>
        <dbReference type="ChEBI" id="CHEBI:58608"/>
        <dbReference type="EC" id="3.1.4.4"/>
    </reaction>
</comment>
<dbReference type="Proteomes" id="UP000010483">
    <property type="component" value="Chromosome"/>
</dbReference>
<evidence type="ECO:0000256" key="6">
    <source>
        <dbReference type="ARBA" id="ARBA00023098"/>
    </source>
</evidence>
<dbReference type="PANTHER" id="PTHR43856">
    <property type="entry name" value="CARDIOLIPIN HYDROLASE"/>
    <property type="match status" value="1"/>
</dbReference>
<dbReference type="InterPro" id="IPR025202">
    <property type="entry name" value="PLD-like_dom"/>
</dbReference>
<keyword evidence="9" id="KW-1185">Reference proteome</keyword>
<feature type="domain" description="PLD phosphodiesterase" evidence="7">
    <location>
        <begin position="149"/>
        <end position="176"/>
    </location>
</feature>
<evidence type="ECO:0000259" key="7">
    <source>
        <dbReference type="PROSITE" id="PS50035"/>
    </source>
</evidence>
<reference evidence="9" key="1">
    <citation type="journal article" date="2013" name="Proc. Natl. Acad. Sci. U.S.A.">
        <title>Improving the coverage of the cyanobacterial phylum using diversity-driven genome sequencing.</title>
        <authorList>
            <person name="Shih P.M."/>
            <person name="Wu D."/>
            <person name="Latifi A."/>
            <person name="Axen S.D."/>
            <person name="Fewer D.P."/>
            <person name="Talla E."/>
            <person name="Calteau A."/>
            <person name="Cai F."/>
            <person name="Tandeau de Marsac N."/>
            <person name="Rippka R."/>
            <person name="Herdman M."/>
            <person name="Sivonen K."/>
            <person name="Coursin T."/>
            <person name="Laurent T."/>
            <person name="Goodwin L."/>
            <person name="Nolan M."/>
            <person name="Davenport K.W."/>
            <person name="Han C.S."/>
            <person name="Rubin E.M."/>
            <person name="Eisen J.A."/>
            <person name="Woyke T."/>
            <person name="Gugger M."/>
            <person name="Kerfeld C.A."/>
        </authorList>
    </citation>
    <scope>NUCLEOTIDE SEQUENCE [LARGE SCALE GENOMIC DNA]</scope>
    <source>
        <strain evidence="9">ATCC 29140 / PCC 7202</strain>
    </source>
</reference>
<evidence type="ECO:0000256" key="5">
    <source>
        <dbReference type="ARBA" id="ARBA00022963"/>
    </source>
</evidence>
<name>K9YLF1_CYASC</name>
<keyword evidence="5" id="KW-0442">Lipid degradation</keyword>
<gene>
    <name evidence="8" type="ordered locus">Cyast_1728</name>
</gene>
<dbReference type="InterPro" id="IPR001736">
    <property type="entry name" value="PLipase_D/transphosphatidylase"/>
</dbReference>
<dbReference type="GO" id="GO:0004630">
    <property type="term" value="F:phospholipase D activity"/>
    <property type="evidence" value="ECO:0007669"/>
    <property type="project" value="UniProtKB-EC"/>
</dbReference>
<dbReference type="CDD" id="cd09173">
    <property type="entry name" value="PLDc_Nuc_like_unchar1_2"/>
    <property type="match status" value="1"/>
</dbReference>
<dbReference type="SUPFAM" id="SSF56024">
    <property type="entry name" value="Phospholipase D/nuclease"/>
    <property type="match status" value="2"/>
</dbReference>
<dbReference type="InterPro" id="IPR051406">
    <property type="entry name" value="PLD_domain"/>
</dbReference>
<organism evidence="8 9">
    <name type="scientific">Cyanobacterium stanieri (strain ATCC 29140 / PCC 7202)</name>
    <dbReference type="NCBI Taxonomy" id="292563"/>
    <lineage>
        <taxon>Bacteria</taxon>
        <taxon>Bacillati</taxon>
        <taxon>Cyanobacteriota</taxon>
        <taxon>Cyanophyceae</taxon>
        <taxon>Oscillatoriophycideae</taxon>
        <taxon>Chroococcales</taxon>
        <taxon>Geminocystaceae</taxon>
        <taxon>Cyanobacterium</taxon>
    </lineage>
</organism>
<keyword evidence="6" id="KW-0443">Lipid metabolism</keyword>
<dbReference type="eggNOG" id="COG1502">
    <property type="taxonomic scope" value="Bacteria"/>
</dbReference>
<dbReference type="Pfam" id="PF13091">
    <property type="entry name" value="PLDc_2"/>
    <property type="match status" value="2"/>
</dbReference>
<dbReference type="CDD" id="cd09116">
    <property type="entry name" value="PLDc_Nuc_like"/>
    <property type="match status" value="1"/>
</dbReference>
<evidence type="ECO:0000256" key="1">
    <source>
        <dbReference type="ARBA" id="ARBA00000798"/>
    </source>
</evidence>
<dbReference type="GO" id="GO:0016891">
    <property type="term" value="F:RNA endonuclease activity producing 5'-phosphomonoesters, hydrolytic mechanism"/>
    <property type="evidence" value="ECO:0007669"/>
    <property type="project" value="TreeGrafter"/>
</dbReference>
<dbReference type="PROSITE" id="PS50035">
    <property type="entry name" value="PLD"/>
    <property type="match status" value="2"/>
</dbReference>
<dbReference type="PANTHER" id="PTHR43856:SF1">
    <property type="entry name" value="MITOCHONDRIAL CARDIOLIPIN HYDROLASE"/>
    <property type="match status" value="1"/>
</dbReference>
<accession>K9YLF1</accession>
<dbReference type="EMBL" id="CP003940">
    <property type="protein sequence ID" value="AFZ47684.1"/>
    <property type="molecule type" value="Genomic_DNA"/>
</dbReference>
<comment type="similarity">
    <text evidence="2">Belongs to the phospholipase D family.</text>
</comment>
<evidence type="ECO:0000313" key="8">
    <source>
        <dbReference type="EMBL" id="AFZ47684.1"/>
    </source>
</evidence>
<keyword evidence="4" id="KW-0378">Hydrolase</keyword>
<dbReference type="GO" id="GO:0016042">
    <property type="term" value="P:lipid catabolic process"/>
    <property type="evidence" value="ECO:0007669"/>
    <property type="project" value="UniProtKB-KW"/>
</dbReference>